<dbReference type="RefSeq" id="WP_027326078.1">
    <property type="nucleotide sequence ID" value="NZ_CP197398.1"/>
</dbReference>
<keyword evidence="2" id="KW-1185">Reference proteome</keyword>
<dbReference type="EMBL" id="VKLW01000006">
    <property type="protein sequence ID" value="TYK34648.1"/>
    <property type="molecule type" value="Genomic_DNA"/>
</dbReference>
<comment type="caution">
    <text evidence="1">The sequence shown here is derived from an EMBL/GenBank/DDBJ whole genome shotgun (WGS) entry which is preliminary data.</text>
</comment>
<evidence type="ECO:0000313" key="2">
    <source>
        <dbReference type="Proteomes" id="UP000324383"/>
    </source>
</evidence>
<reference evidence="1 2" key="1">
    <citation type="submission" date="2019-07" db="EMBL/GenBank/DDBJ databases">
        <title>Draft Genome Sequences of Bacteroides pyogenes Strains Isolated from the Uterus Holstein Dairy Cows with Metritis.</title>
        <authorList>
            <person name="Cunha F."/>
            <person name="Galvao K.N."/>
            <person name="Jeon S.J."/>
            <person name="Jeong K.C."/>
        </authorList>
    </citation>
    <scope>NUCLEOTIDE SEQUENCE [LARGE SCALE GENOMIC DNA]</scope>
    <source>
        <strain evidence="1 2">KG-31</strain>
    </source>
</reference>
<dbReference type="AlphaFoldDB" id="A0A5D3F0U4"/>
<name>A0A5D3F0U4_9BACE</name>
<sequence length="63" mass="7259">MEILGEPTQRIESPLFHLDHPRGINSTFGGDERGKKNVGELIKICGMNTMQLKEYIDTWAWQK</sequence>
<dbReference type="Proteomes" id="UP000324383">
    <property type="component" value="Unassembled WGS sequence"/>
</dbReference>
<protein>
    <submittedName>
        <fullName evidence="1">Uncharacterized protein</fullName>
    </submittedName>
</protein>
<gene>
    <name evidence="1" type="ORF">FNJ60_03965</name>
</gene>
<evidence type="ECO:0000313" key="1">
    <source>
        <dbReference type="EMBL" id="TYK34648.1"/>
    </source>
</evidence>
<proteinExistence type="predicted"/>
<accession>A0A5D3F0U4</accession>
<organism evidence="1 2">
    <name type="scientific">Bacteroides pyogenes</name>
    <dbReference type="NCBI Taxonomy" id="310300"/>
    <lineage>
        <taxon>Bacteria</taxon>
        <taxon>Pseudomonadati</taxon>
        <taxon>Bacteroidota</taxon>
        <taxon>Bacteroidia</taxon>
        <taxon>Bacteroidales</taxon>
        <taxon>Bacteroidaceae</taxon>
        <taxon>Bacteroides</taxon>
    </lineage>
</organism>